<dbReference type="Proteomes" id="UP000244649">
    <property type="component" value="Unassembled WGS sequence"/>
</dbReference>
<dbReference type="AlphaFoldDB" id="A0A2T7WCF8"/>
<dbReference type="InterPro" id="IPR011989">
    <property type="entry name" value="ARM-like"/>
</dbReference>
<dbReference type="EMBL" id="QDFT01000028">
    <property type="protein sequence ID" value="PVE69283.1"/>
    <property type="molecule type" value="Genomic_DNA"/>
</dbReference>
<name>A0A2T7WCF8_MICTE</name>
<evidence type="ECO:0008006" key="3">
    <source>
        <dbReference type="Google" id="ProtNLM"/>
    </source>
</evidence>
<accession>A0A2T7WCF8</accession>
<reference evidence="1 2" key="1">
    <citation type="submission" date="2018-04" db="EMBL/GenBank/DDBJ databases">
        <authorList>
            <person name="Go L.Y."/>
            <person name="Mitchell J.A."/>
        </authorList>
    </citation>
    <scope>NUCLEOTIDE SEQUENCE [LARGE SCALE GENOMIC DNA]</scope>
    <source>
        <strain evidence="1 2">TPD7010</strain>
    </source>
</reference>
<gene>
    <name evidence="1" type="ORF">DC432_11405</name>
</gene>
<sequence length="219" mass="23488">MTETTAADRLRAALEHPDASARLQAALAAGTRPDDSYVAALVARCAVEPDFFVRDMLTWALTRHDPARVVPGLLPEVTSEVPQARSQALHTLSKIGDPVAFGAITRAVLRDRHPEVARAAWRTASGLVPDDAHEALAEELATQFGRGDHDTQRSLSRAFAAIGARAKPIVERAAASSYDVVSAHARATLIVMDDPDTEFAEAVVEARRVVAQRALVGED</sequence>
<comment type="caution">
    <text evidence="1">The sequence shown here is derived from an EMBL/GenBank/DDBJ whole genome shotgun (WGS) entry which is preliminary data.</text>
</comment>
<organism evidence="1 2">
    <name type="scientific">Microbacterium testaceum</name>
    <name type="common">Aureobacterium testaceum</name>
    <name type="synonym">Brevibacterium testaceum</name>
    <dbReference type="NCBI Taxonomy" id="2033"/>
    <lineage>
        <taxon>Bacteria</taxon>
        <taxon>Bacillati</taxon>
        <taxon>Actinomycetota</taxon>
        <taxon>Actinomycetes</taxon>
        <taxon>Micrococcales</taxon>
        <taxon>Microbacteriaceae</taxon>
        <taxon>Microbacterium</taxon>
    </lineage>
</organism>
<protein>
    <recommendedName>
        <fullName evidence="3">HEAT repeat-containing protein</fullName>
    </recommendedName>
</protein>
<dbReference type="InterPro" id="IPR016024">
    <property type="entry name" value="ARM-type_fold"/>
</dbReference>
<dbReference type="RefSeq" id="WP_116537996.1">
    <property type="nucleotide sequence ID" value="NZ_QDFT01000028.1"/>
</dbReference>
<proteinExistence type="predicted"/>
<evidence type="ECO:0000313" key="1">
    <source>
        <dbReference type="EMBL" id="PVE69283.1"/>
    </source>
</evidence>
<dbReference type="Gene3D" id="1.25.10.10">
    <property type="entry name" value="Leucine-rich Repeat Variant"/>
    <property type="match status" value="1"/>
</dbReference>
<dbReference type="SUPFAM" id="SSF48371">
    <property type="entry name" value="ARM repeat"/>
    <property type="match status" value="1"/>
</dbReference>
<evidence type="ECO:0000313" key="2">
    <source>
        <dbReference type="Proteomes" id="UP000244649"/>
    </source>
</evidence>